<dbReference type="EMBL" id="BLAY01000085">
    <property type="protein sequence ID" value="GET40240.1"/>
    <property type="molecule type" value="Genomic_DNA"/>
</dbReference>
<dbReference type="PANTHER" id="PTHR44943:SF8">
    <property type="entry name" value="TPR REPEAT-CONTAINING PROTEIN MJ0263"/>
    <property type="match status" value="1"/>
</dbReference>
<evidence type="ECO:0000256" key="4">
    <source>
        <dbReference type="SAM" id="MobiDB-lite"/>
    </source>
</evidence>
<dbReference type="SMART" id="SM00028">
    <property type="entry name" value="TPR"/>
    <property type="match status" value="3"/>
</dbReference>
<dbReference type="Gene3D" id="1.25.40.10">
    <property type="entry name" value="Tetratricopeptide repeat domain"/>
    <property type="match status" value="2"/>
</dbReference>
<evidence type="ECO:0000256" key="1">
    <source>
        <dbReference type="ARBA" id="ARBA00022737"/>
    </source>
</evidence>
<dbReference type="PROSITE" id="PS50005">
    <property type="entry name" value="TPR"/>
    <property type="match status" value="1"/>
</dbReference>
<evidence type="ECO:0000313" key="7">
    <source>
        <dbReference type="Proteomes" id="UP001050975"/>
    </source>
</evidence>
<feature type="region of interest" description="Disordered" evidence="4">
    <location>
        <begin position="343"/>
        <end position="370"/>
    </location>
</feature>
<dbReference type="Pfam" id="PF13429">
    <property type="entry name" value="TPR_15"/>
    <property type="match status" value="1"/>
</dbReference>
<dbReference type="PANTHER" id="PTHR44943">
    <property type="entry name" value="CELLULOSE SYNTHASE OPERON PROTEIN C"/>
    <property type="match status" value="1"/>
</dbReference>
<keyword evidence="1" id="KW-0677">Repeat</keyword>
<evidence type="ECO:0000256" key="2">
    <source>
        <dbReference type="ARBA" id="ARBA00022803"/>
    </source>
</evidence>
<keyword evidence="2 3" id="KW-0802">TPR repeat</keyword>
<organism evidence="6 7">
    <name type="scientific">Microseira wollei NIES-4236</name>
    <dbReference type="NCBI Taxonomy" id="2530354"/>
    <lineage>
        <taxon>Bacteria</taxon>
        <taxon>Bacillati</taxon>
        <taxon>Cyanobacteriota</taxon>
        <taxon>Cyanophyceae</taxon>
        <taxon>Oscillatoriophycideae</taxon>
        <taxon>Aerosakkonematales</taxon>
        <taxon>Aerosakkonemataceae</taxon>
        <taxon>Microseira</taxon>
    </lineage>
</organism>
<sequence length="370" mass="40341">MQVGSCAEGLQGLQELQGNLNVHSPHLPISPSPLLPISPARFSPLAFIMNVVRVQSSPVSRKRDRKRFGAAKQHRRITTGLILVCIVVGGFFLGRSTLSPLFGSIFKQQQPAGQNAATPVVDSTTAAKQTELETQAKGFLAVLQRQPEDRTALTELVNTRVELARIGAGSLRDTIEPLEKLAKLNPEDNRYSILLAQTKQHTGDLEGAATVYRSMLEAKPGNMEAMEGLVTLLMAQKRPEAAIGLLQDTLDTAPKLNKIQPKTVDETSVKLLLASVYADQQRYKEAIAIYDDTIKTNKDDFRPLWGKAAVLQLQDKTDEAKSLFNAATELAPAKYKDQIKARIKQLKAETPPPDNSANESSPDDGESASP</sequence>
<feature type="repeat" description="TPR" evidence="3">
    <location>
        <begin position="267"/>
        <end position="300"/>
    </location>
</feature>
<keyword evidence="5" id="KW-0812">Transmembrane</keyword>
<accession>A0AAV3XJB1</accession>
<keyword evidence="5" id="KW-1133">Transmembrane helix</keyword>
<dbReference type="Proteomes" id="UP001050975">
    <property type="component" value="Unassembled WGS sequence"/>
</dbReference>
<keyword evidence="7" id="KW-1185">Reference proteome</keyword>
<protein>
    <submittedName>
        <fullName evidence="6">TPR domain protein</fullName>
    </submittedName>
</protein>
<dbReference type="SUPFAM" id="SSF48452">
    <property type="entry name" value="TPR-like"/>
    <property type="match status" value="1"/>
</dbReference>
<evidence type="ECO:0000313" key="6">
    <source>
        <dbReference type="EMBL" id="GET40240.1"/>
    </source>
</evidence>
<evidence type="ECO:0000256" key="3">
    <source>
        <dbReference type="PROSITE-ProRule" id="PRU00339"/>
    </source>
</evidence>
<name>A0AAV3XJB1_9CYAN</name>
<keyword evidence="5" id="KW-0472">Membrane</keyword>
<comment type="caution">
    <text evidence="6">The sequence shown here is derived from an EMBL/GenBank/DDBJ whole genome shotgun (WGS) entry which is preliminary data.</text>
</comment>
<proteinExistence type="predicted"/>
<feature type="transmembrane region" description="Helical" evidence="5">
    <location>
        <begin position="77"/>
        <end position="94"/>
    </location>
</feature>
<dbReference type="InterPro" id="IPR051685">
    <property type="entry name" value="Ycf3/AcsC/BcsC/TPR_MFPF"/>
</dbReference>
<gene>
    <name evidence="6" type="ORF">MiSe_50490</name>
</gene>
<dbReference type="AlphaFoldDB" id="A0AAV3XJB1"/>
<dbReference type="InterPro" id="IPR011990">
    <property type="entry name" value="TPR-like_helical_dom_sf"/>
</dbReference>
<feature type="compositionally biased region" description="Acidic residues" evidence="4">
    <location>
        <begin position="361"/>
        <end position="370"/>
    </location>
</feature>
<evidence type="ECO:0000256" key="5">
    <source>
        <dbReference type="SAM" id="Phobius"/>
    </source>
</evidence>
<dbReference type="InterPro" id="IPR019734">
    <property type="entry name" value="TPR_rpt"/>
</dbReference>
<reference evidence="6" key="1">
    <citation type="submission" date="2019-10" db="EMBL/GenBank/DDBJ databases">
        <title>Draft genome sequece of Microseira wollei NIES-4236.</title>
        <authorList>
            <person name="Yamaguchi H."/>
            <person name="Suzuki S."/>
            <person name="Kawachi M."/>
        </authorList>
    </citation>
    <scope>NUCLEOTIDE SEQUENCE</scope>
    <source>
        <strain evidence="6">NIES-4236</strain>
    </source>
</reference>